<evidence type="ECO:0000259" key="12">
    <source>
        <dbReference type="Pfam" id="PF22536"/>
    </source>
</evidence>
<dbReference type="PANTHER" id="PTHR12949:SF0">
    <property type="entry name" value="DNA-DIRECTED RNA POLYMERASE III SUBUNIT RPC3"/>
    <property type="match status" value="1"/>
</dbReference>
<dbReference type="AlphaFoldDB" id="A0AAN6TXH3"/>
<comment type="subcellular location">
    <subcellularLocation>
        <location evidence="1 8">Nucleus</location>
    </subcellularLocation>
</comment>
<feature type="domain" description="RNA polymerase III subunit RPC82-related helix-turn-helix" evidence="11">
    <location>
        <begin position="10"/>
        <end position="70"/>
    </location>
</feature>
<gene>
    <name evidence="13" type="ORF">N657DRAFT_620446</name>
</gene>
<keyword evidence="6 8" id="KW-0539">Nucleus</keyword>
<dbReference type="EMBL" id="MU853230">
    <property type="protein sequence ID" value="KAK4122567.1"/>
    <property type="molecule type" value="Genomic_DNA"/>
</dbReference>
<comment type="caution">
    <text evidence="13">The sequence shown here is derived from an EMBL/GenBank/DDBJ whole genome shotgun (WGS) entry which is preliminary data.</text>
</comment>
<dbReference type="InterPro" id="IPR008806">
    <property type="entry name" value="RNA_pol_III_Rpc82_C"/>
</dbReference>
<keyword evidence="4 8" id="KW-0240">DNA-directed RNA polymerase</keyword>
<comment type="function">
    <text evidence="7 8">DNA-dependent RNA polymerase catalyzes the transcription of DNA into RNA using the four ribonucleoside triphosphates as substrates. Specific core component of RNA polymerase III which synthesizes small RNAs, such as 5S rRNA and tRNAs.</text>
</comment>
<evidence type="ECO:0000256" key="6">
    <source>
        <dbReference type="ARBA" id="ARBA00023242"/>
    </source>
</evidence>
<evidence type="ECO:0000256" key="1">
    <source>
        <dbReference type="ARBA" id="ARBA00004123"/>
    </source>
</evidence>
<dbReference type="GO" id="GO:0003697">
    <property type="term" value="F:single-stranded DNA binding"/>
    <property type="evidence" value="ECO:0007669"/>
    <property type="project" value="UniProtKB-UniRule"/>
</dbReference>
<evidence type="ECO:0000256" key="2">
    <source>
        <dbReference type="ARBA" id="ARBA00006835"/>
    </source>
</evidence>
<dbReference type="GO" id="GO:0006351">
    <property type="term" value="P:DNA-templated transcription"/>
    <property type="evidence" value="ECO:0007669"/>
    <property type="project" value="InterPro"/>
</dbReference>
<dbReference type="Pfam" id="PF22536">
    <property type="entry name" value="WHD_POLR3C"/>
    <property type="match status" value="1"/>
</dbReference>
<proteinExistence type="inferred from homology"/>
<dbReference type="Proteomes" id="UP001302602">
    <property type="component" value="Unassembled WGS sequence"/>
</dbReference>
<dbReference type="InterPro" id="IPR013197">
    <property type="entry name" value="RNA_pol_III_RPC82-rel_HTH"/>
</dbReference>
<dbReference type="Gene3D" id="1.10.10.10">
    <property type="entry name" value="Winged helix-like DNA-binding domain superfamily/Winged helix DNA-binding domain"/>
    <property type="match status" value="3"/>
</dbReference>
<evidence type="ECO:0000256" key="3">
    <source>
        <dbReference type="ARBA" id="ARBA00011206"/>
    </source>
</evidence>
<evidence type="ECO:0000259" key="11">
    <source>
        <dbReference type="Pfam" id="PF08221"/>
    </source>
</evidence>
<dbReference type="InterPro" id="IPR055207">
    <property type="entry name" value="POLR3C_WHD"/>
</dbReference>
<feature type="compositionally biased region" description="Acidic residues" evidence="9">
    <location>
        <begin position="406"/>
        <end position="430"/>
    </location>
</feature>
<evidence type="ECO:0000256" key="4">
    <source>
        <dbReference type="ARBA" id="ARBA00022478"/>
    </source>
</evidence>
<sequence>MMLVTKPVAELCALLIDELHGELPSRIFATLLSKGRSTLPQLSQYTSMTLRQLRHGVAVLLQHNLLFYHLDPGTEFAFYEANAEHAYNLVRTGKILEMIDTSFGAPAKDVMQSLLLSGQTRISDLVAAYQDKIEQATKAGGIVGDEDDFGAETNGVNGDSHPAKNTGPQVKSTAHLNSIICRLVEAEVIDVVHPKTFESSHDVLKTVEKEAMDKHFPAGIKGNKAKIELQERIAEGLRKVRDECKSLKRKLEQNGSAAKRRKLFTGVGMTNGTYEEDIDPALDPKQVIRINYEKCLVDLRNRRLVQFATDIFGETTAYVYGVLLKLLTKDLPRCRSDPAMDVGEDKDDDDEKGRRSVTTDQILDNLKTSVDLSLGIGKAEKRQISSAAAEKVELYPPKKKVLIAEAEVDGEASPDEDEDDSDSSEESDYDSDYKAPTTNGVNGTHGTKVKFDESAAPKERRLDRPTQLRQHLLLLSESRQHFVRHCGPNEWTVDFVPLINALREAELDSVIERTSGRQGLRLVRILRAKGKLDEKALPNVALMRKPELQQKMLEMQTAGFVHVQEVPRDLKADVKKSFFLWFCDVDRSLNRLLDTSYKTMLHCMQVLEALRQKERDVLETTKRTDVRGREKDTMRKEYYERYSRFLECERKLFAQVMRLDDFVSVLRDF</sequence>
<evidence type="ECO:0000256" key="7">
    <source>
        <dbReference type="ARBA" id="ARBA00025127"/>
    </source>
</evidence>
<comment type="subunit">
    <text evidence="3 8">Component of the RNA polymerase III (Pol III) complex consisting of 17 subunits.</text>
</comment>
<evidence type="ECO:0000256" key="9">
    <source>
        <dbReference type="SAM" id="MobiDB-lite"/>
    </source>
</evidence>
<feature type="domain" description="DNA-directed RNA polymerase III subunit RPC3 winged-helix" evidence="12">
    <location>
        <begin position="507"/>
        <end position="582"/>
    </location>
</feature>
<dbReference type="PANTHER" id="PTHR12949">
    <property type="entry name" value="RNA POLYMERASE III DNA DIRECTED -RELATED"/>
    <property type="match status" value="1"/>
</dbReference>
<protein>
    <recommendedName>
        <fullName evidence="8">DNA-directed RNA polymerase III subunit RPC3</fullName>
        <shortName evidence="8">RNA polymerase III subunit C3</shortName>
    </recommendedName>
</protein>
<evidence type="ECO:0000313" key="13">
    <source>
        <dbReference type="EMBL" id="KAK4122567.1"/>
    </source>
</evidence>
<keyword evidence="5 8" id="KW-0804">Transcription</keyword>
<evidence type="ECO:0000256" key="8">
    <source>
        <dbReference type="RuleBase" id="RU367076"/>
    </source>
</evidence>
<dbReference type="GeneID" id="87827359"/>
<organism evidence="13 14">
    <name type="scientific">Parathielavia appendiculata</name>
    <dbReference type="NCBI Taxonomy" id="2587402"/>
    <lineage>
        <taxon>Eukaryota</taxon>
        <taxon>Fungi</taxon>
        <taxon>Dikarya</taxon>
        <taxon>Ascomycota</taxon>
        <taxon>Pezizomycotina</taxon>
        <taxon>Sordariomycetes</taxon>
        <taxon>Sordariomycetidae</taxon>
        <taxon>Sordariales</taxon>
        <taxon>Chaetomiaceae</taxon>
        <taxon>Parathielavia</taxon>
    </lineage>
</organism>
<name>A0AAN6TXH3_9PEZI</name>
<feature type="domain" description="RNA polymerase III Rpc82 C -terminal" evidence="10">
    <location>
        <begin position="179"/>
        <end position="502"/>
    </location>
</feature>
<dbReference type="Pfam" id="PF08221">
    <property type="entry name" value="HTH_9"/>
    <property type="match status" value="1"/>
</dbReference>
<evidence type="ECO:0000313" key="14">
    <source>
        <dbReference type="Proteomes" id="UP001302602"/>
    </source>
</evidence>
<dbReference type="InterPro" id="IPR036388">
    <property type="entry name" value="WH-like_DNA-bd_sf"/>
</dbReference>
<reference evidence="13" key="2">
    <citation type="submission" date="2023-05" db="EMBL/GenBank/DDBJ databases">
        <authorList>
            <consortium name="Lawrence Berkeley National Laboratory"/>
            <person name="Steindorff A."/>
            <person name="Hensen N."/>
            <person name="Bonometti L."/>
            <person name="Westerberg I."/>
            <person name="Brannstrom I.O."/>
            <person name="Guillou S."/>
            <person name="Cros-Aarteil S."/>
            <person name="Calhoun S."/>
            <person name="Haridas S."/>
            <person name="Kuo A."/>
            <person name="Mondo S."/>
            <person name="Pangilinan J."/>
            <person name="Riley R."/>
            <person name="Labutti K."/>
            <person name="Andreopoulos B."/>
            <person name="Lipzen A."/>
            <person name="Chen C."/>
            <person name="Yanf M."/>
            <person name="Daum C."/>
            <person name="Ng V."/>
            <person name="Clum A."/>
            <person name="Ohm R."/>
            <person name="Martin F."/>
            <person name="Silar P."/>
            <person name="Natvig D."/>
            <person name="Lalanne C."/>
            <person name="Gautier V."/>
            <person name="Ament-Velasquez S.L."/>
            <person name="Kruys A."/>
            <person name="Hutchinson M.I."/>
            <person name="Powell A.J."/>
            <person name="Barry K."/>
            <person name="Miller A.N."/>
            <person name="Grigoriev I.V."/>
            <person name="Debuchy R."/>
            <person name="Gladieux P."/>
            <person name="Thoren M.H."/>
            <person name="Johannesson H."/>
        </authorList>
    </citation>
    <scope>NUCLEOTIDE SEQUENCE</scope>
    <source>
        <strain evidence="13">CBS 731.68</strain>
    </source>
</reference>
<feature type="region of interest" description="Disordered" evidence="9">
    <location>
        <begin position="405"/>
        <end position="463"/>
    </location>
</feature>
<feature type="compositionally biased region" description="Polar residues" evidence="9">
    <location>
        <begin position="436"/>
        <end position="445"/>
    </location>
</feature>
<reference evidence="13" key="1">
    <citation type="journal article" date="2023" name="Mol. Phylogenet. Evol.">
        <title>Genome-scale phylogeny and comparative genomics of the fungal order Sordariales.</title>
        <authorList>
            <person name="Hensen N."/>
            <person name="Bonometti L."/>
            <person name="Westerberg I."/>
            <person name="Brannstrom I.O."/>
            <person name="Guillou S."/>
            <person name="Cros-Aarteil S."/>
            <person name="Calhoun S."/>
            <person name="Haridas S."/>
            <person name="Kuo A."/>
            <person name="Mondo S."/>
            <person name="Pangilinan J."/>
            <person name="Riley R."/>
            <person name="LaButti K."/>
            <person name="Andreopoulos B."/>
            <person name="Lipzen A."/>
            <person name="Chen C."/>
            <person name="Yan M."/>
            <person name="Daum C."/>
            <person name="Ng V."/>
            <person name="Clum A."/>
            <person name="Steindorff A."/>
            <person name="Ohm R.A."/>
            <person name="Martin F."/>
            <person name="Silar P."/>
            <person name="Natvig D.O."/>
            <person name="Lalanne C."/>
            <person name="Gautier V."/>
            <person name="Ament-Velasquez S.L."/>
            <person name="Kruys A."/>
            <person name="Hutchinson M.I."/>
            <person name="Powell A.J."/>
            <person name="Barry K."/>
            <person name="Miller A.N."/>
            <person name="Grigoriev I.V."/>
            <person name="Debuchy R."/>
            <person name="Gladieux P."/>
            <person name="Hiltunen Thoren M."/>
            <person name="Johannesson H."/>
        </authorList>
    </citation>
    <scope>NUCLEOTIDE SEQUENCE</scope>
    <source>
        <strain evidence="13">CBS 731.68</strain>
    </source>
</reference>
<keyword evidence="14" id="KW-1185">Reference proteome</keyword>
<dbReference type="GO" id="GO:0005666">
    <property type="term" value="C:RNA polymerase III complex"/>
    <property type="evidence" value="ECO:0007669"/>
    <property type="project" value="UniProtKB-UniRule"/>
</dbReference>
<evidence type="ECO:0000256" key="5">
    <source>
        <dbReference type="ARBA" id="ARBA00023163"/>
    </source>
</evidence>
<comment type="similarity">
    <text evidence="2 8">Belongs to the RNA polymerase beta chain family.</text>
</comment>
<evidence type="ECO:0000259" key="10">
    <source>
        <dbReference type="Pfam" id="PF05645"/>
    </source>
</evidence>
<feature type="compositionally biased region" description="Basic and acidic residues" evidence="9">
    <location>
        <begin position="449"/>
        <end position="463"/>
    </location>
</feature>
<dbReference type="InterPro" id="IPR039748">
    <property type="entry name" value="RPC3"/>
</dbReference>
<dbReference type="Pfam" id="PF05645">
    <property type="entry name" value="RNA_pol_Rpc82"/>
    <property type="match status" value="1"/>
</dbReference>
<accession>A0AAN6TXH3</accession>
<feature type="region of interest" description="Disordered" evidence="9">
    <location>
        <begin position="335"/>
        <end position="360"/>
    </location>
</feature>
<dbReference type="RefSeq" id="XP_062646338.1">
    <property type="nucleotide sequence ID" value="XM_062790589.1"/>
</dbReference>